<dbReference type="Gene3D" id="3.30.70.1430">
    <property type="entry name" value="Multidrug efflux transporter AcrB pore domain"/>
    <property type="match status" value="2"/>
</dbReference>
<dbReference type="NCBIfam" id="TIGR00914">
    <property type="entry name" value="2A0601"/>
    <property type="match status" value="1"/>
</dbReference>
<sequence>MLNAIVDASLRYKVLVIVAFTVLVGLGVQAFREVPVDAFPDVTPIQVNIYTESPGLAAEDVEKLLTTPIEGAMAGLPGVEEVRSVSLFGLSYVGVYFKDNVDIYFARRLVGEKLQEAKERLPQGYGEPVLGPNSSGLGQVFWYTIESADSKLTAMDLRTLHDWTVRLILRTAPGVDDVISWGGHEKQFQVQIDPRKLIKYGLSFKQVMERLAANNKQVGGQYINLGAEQYLVRGLGLVTGTADIGTIVVEERNGAPIYVRDIAEVKEAPALRFGAVTRNGKETVLGMALARVNENAKSVVDAVKAKISTAQAALPKGVELKAIYDRTEIVAKALKTAESALVEGSVLVAIVLFLFLGEVRSAVVVIVTLPLAMLIAFLLMNQFGLSANLMSLAGLAIGTGMMVDGAVVMVENAFRLLAHAKESGGPIDKTHLILEAAREVANPIAFAILIIIVVFMPLFSLSGLEGKLFKPMALTITFAMAGSLLLSLTLVPVLAALILKPKEEKDTFIVARAKRVYLPLLDWALDRKRLVVGIAVVLLIGSLALFPFLGKEFMPQLQEGSIMFRITGIPSTSLDESIRVSNEVDANLRKNFPQVKTVLATIGRAERGETADVNYMEVLLELKPQSEWPDKISYGGLASQMQESLEKQVPTAVFGATQPIQMRVEELISGVRATLALKLYGEDLNTLDRLTGEIKNVLNKVPGVADLSAEANKGKPQLVIKVDRESAARYGINADEILEVVQAGIGGATVSTLIDGTKRFDIAVRLADEFRADPASIAAIPIRTGEGALVPFSQVAKIEMAEGYSFVRRESLQRYSVLQMDVKGRDVDSFVKEAGTRLTANVKLPPGYWVEWGGAFENQQRAMARLAVIVPLTIGLIFILLYTAFNSVRHATLIIANVPFAIIGGIVGLFISGQYLSVPSAIGFIAVFGVAMLNGIVMVSFLNDLRRQGLPIREAVRHGAALRLRPVLMTASVAILGLIPMLISTGVGAETQRPLATVVVGGLFTSTALTLLLLPLIYEWSESRAAARQAAREPAASHAANEIGVHHPEPPEEST</sequence>
<dbReference type="SUPFAM" id="SSF82693">
    <property type="entry name" value="Multidrug efflux transporter AcrB pore domain, PN1, PN2, PC1 and PC2 subdomains"/>
    <property type="match status" value="2"/>
</dbReference>
<evidence type="ECO:0000256" key="8">
    <source>
        <dbReference type="SAM" id="MobiDB-lite"/>
    </source>
</evidence>
<dbReference type="PANTHER" id="PTHR32063">
    <property type="match status" value="1"/>
</dbReference>
<dbReference type="PANTHER" id="PTHR32063:SF24">
    <property type="entry name" value="CATION EFFLUX SYSTEM (ACRB_ACRD_ACRF FAMILY)"/>
    <property type="match status" value="1"/>
</dbReference>
<keyword evidence="3" id="KW-0813">Transport</keyword>
<dbReference type="Pfam" id="PF00873">
    <property type="entry name" value="ACR_tran"/>
    <property type="match status" value="1"/>
</dbReference>
<reference evidence="10 11" key="1">
    <citation type="journal article" date="2007" name="Int. J. Syst. Evol. Microbiol.">
        <title>Description of Pelomonas aquatica sp. nov. and Pelomonas puraquae sp. nov., isolated from industrial and haemodialysis water.</title>
        <authorList>
            <person name="Gomila M."/>
            <person name="Bowien B."/>
            <person name="Falsen E."/>
            <person name="Moore E.R."/>
            <person name="Lalucat J."/>
        </authorList>
    </citation>
    <scope>NUCLEOTIDE SEQUENCE [LARGE SCALE GENOMIC DNA]</scope>
    <source>
        <strain evidence="10 11">CCUG 52769</strain>
    </source>
</reference>
<evidence type="ECO:0000256" key="3">
    <source>
        <dbReference type="ARBA" id="ARBA00022448"/>
    </source>
</evidence>
<feature type="compositionally biased region" description="Low complexity" evidence="8">
    <location>
        <begin position="1029"/>
        <end position="1040"/>
    </location>
</feature>
<dbReference type="SUPFAM" id="SSF82866">
    <property type="entry name" value="Multidrug efflux transporter AcrB transmembrane domain"/>
    <property type="match status" value="2"/>
</dbReference>
<feature type="region of interest" description="Disordered" evidence="8">
    <location>
        <begin position="1029"/>
        <end position="1055"/>
    </location>
</feature>
<feature type="transmembrane region" description="Helical" evidence="9">
    <location>
        <begin position="440"/>
        <end position="460"/>
    </location>
</feature>
<dbReference type="Gene3D" id="3.30.70.1440">
    <property type="entry name" value="Multidrug efflux transporter AcrB pore domain"/>
    <property type="match status" value="1"/>
</dbReference>
<dbReference type="OrthoDB" id="9798415at2"/>
<keyword evidence="4" id="KW-1003">Cell membrane</keyword>
<evidence type="ECO:0000256" key="9">
    <source>
        <dbReference type="SAM" id="Phobius"/>
    </source>
</evidence>
<dbReference type="Gene3D" id="1.20.1640.10">
    <property type="entry name" value="Multidrug efflux transporter AcrB transmembrane domain"/>
    <property type="match status" value="2"/>
</dbReference>
<dbReference type="GO" id="GO:0005886">
    <property type="term" value="C:plasma membrane"/>
    <property type="evidence" value="ECO:0007669"/>
    <property type="project" value="UniProtKB-SubCell"/>
</dbReference>
<comment type="caution">
    <text evidence="10">The sequence shown here is derived from an EMBL/GenBank/DDBJ whole genome shotgun (WGS) entry which is preliminary data.</text>
</comment>
<dbReference type="InterPro" id="IPR001036">
    <property type="entry name" value="Acrflvin-R"/>
</dbReference>
<feature type="transmembrane region" description="Helical" evidence="9">
    <location>
        <begin position="389"/>
        <end position="410"/>
    </location>
</feature>
<feature type="transmembrane region" description="Helical" evidence="9">
    <location>
        <begin position="339"/>
        <end position="356"/>
    </location>
</feature>
<organism evidence="10 11">
    <name type="scientific">Roseateles puraquae</name>
    <dbReference type="NCBI Taxonomy" id="431059"/>
    <lineage>
        <taxon>Bacteria</taxon>
        <taxon>Pseudomonadati</taxon>
        <taxon>Pseudomonadota</taxon>
        <taxon>Betaproteobacteria</taxon>
        <taxon>Burkholderiales</taxon>
        <taxon>Sphaerotilaceae</taxon>
        <taxon>Roseateles</taxon>
    </lineage>
</organism>
<dbReference type="Proteomes" id="UP000197446">
    <property type="component" value="Unassembled WGS sequence"/>
</dbReference>
<comment type="similarity">
    <text evidence="2">Belongs to the resistance-nodulation-cell division (RND) (TC 2.A.6) family.</text>
</comment>
<dbReference type="PRINTS" id="PR00702">
    <property type="entry name" value="ACRIFLAVINRP"/>
</dbReference>
<comment type="subcellular location">
    <subcellularLocation>
        <location evidence="1">Cell membrane</location>
        <topology evidence="1">Multi-pass membrane protein</topology>
    </subcellularLocation>
</comment>
<evidence type="ECO:0000313" key="11">
    <source>
        <dbReference type="Proteomes" id="UP000197446"/>
    </source>
</evidence>
<dbReference type="AlphaFoldDB" id="A0A254NDN4"/>
<feature type="transmembrane region" description="Helical" evidence="9">
    <location>
        <begin position="964"/>
        <end position="983"/>
    </location>
</feature>
<dbReference type="GO" id="GO:0008324">
    <property type="term" value="F:monoatomic cation transmembrane transporter activity"/>
    <property type="evidence" value="ECO:0007669"/>
    <property type="project" value="InterPro"/>
</dbReference>
<dbReference type="GO" id="GO:0042910">
    <property type="term" value="F:xenobiotic transmembrane transporter activity"/>
    <property type="evidence" value="ECO:0007669"/>
    <property type="project" value="TreeGrafter"/>
</dbReference>
<dbReference type="EMBL" id="NISI01000001">
    <property type="protein sequence ID" value="OWR04982.1"/>
    <property type="molecule type" value="Genomic_DNA"/>
</dbReference>
<evidence type="ECO:0000256" key="5">
    <source>
        <dbReference type="ARBA" id="ARBA00022692"/>
    </source>
</evidence>
<dbReference type="InterPro" id="IPR027463">
    <property type="entry name" value="AcrB_DN_DC_subdom"/>
</dbReference>
<accession>A0A254NDN4</accession>
<evidence type="ECO:0000313" key="10">
    <source>
        <dbReference type="EMBL" id="OWR04982.1"/>
    </source>
</evidence>
<keyword evidence="7 9" id="KW-0472">Membrane</keyword>
<dbReference type="SUPFAM" id="SSF82714">
    <property type="entry name" value="Multidrug efflux transporter AcrB TolC docking domain, DN and DC subdomains"/>
    <property type="match status" value="2"/>
</dbReference>
<feature type="compositionally biased region" description="Basic and acidic residues" evidence="8">
    <location>
        <begin position="1044"/>
        <end position="1055"/>
    </location>
</feature>
<evidence type="ECO:0000256" key="4">
    <source>
        <dbReference type="ARBA" id="ARBA00022475"/>
    </source>
</evidence>
<gene>
    <name evidence="10" type="ORF">CDO81_00375</name>
</gene>
<dbReference type="InterPro" id="IPR004763">
    <property type="entry name" value="CusA-like"/>
</dbReference>
<feature type="transmembrane region" description="Helical" evidence="9">
    <location>
        <begin position="921"/>
        <end position="943"/>
    </location>
</feature>
<dbReference type="Gene3D" id="3.30.2090.10">
    <property type="entry name" value="Multidrug efflux transporter AcrB TolC docking domain, DN and DC subdomains"/>
    <property type="match status" value="2"/>
</dbReference>
<feature type="transmembrane region" description="Helical" evidence="9">
    <location>
        <begin position="363"/>
        <end position="383"/>
    </location>
</feature>
<dbReference type="Gene3D" id="3.30.70.1320">
    <property type="entry name" value="Multidrug efflux transporter AcrB pore domain like"/>
    <property type="match status" value="1"/>
</dbReference>
<protein>
    <submittedName>
        <fullName evidence="10">CusA/CzcA family heavy metal efflux RND transporter</fullName>
    </submittedName>
</protein>
<keyword evidence="6 9" id="KW-1133">Transmembrane helix</keyword>
<feature type="transmembrane region" description="Helical" evidence="9">
    <location>
        <begin position="995"/>
        <end position="1018"/>
    </location>
</feature>
<evidence type="ECO:0000256" key="6">
    <source>
        <dbReference type="ARBA" id="ARBA00022989"/>
    </source>
</evidence>
<proteinExistence type="inferred from homology"/>
<feature type="transmembrane region" description="Helical" evidence="9">
    <location>
        <begin position="472"/>
        <end position="499"/>
    </location>
</feature>
<feature type="transmembrane region" description="Helical" evidence="9">
    <location>
        <begin position="866"/>
        <end position="885"/>
    </location>
</feature>
<dbReference type="RefSeq" id="WP_088481196.1">
    <property type="nucleotide sequence ID" value="NZ_NISI01000001.1"/>
</dbReference>
<keyword evidence="5 9" id="KW-0812">Transmembrane</keyword>
<feature type="transmembrane region" description="Helical" evidence="9">
    <location>
        <begin position="530"/>
        <end position="549"/>
    </location>
</feature>
<name>A0A254NDN4_9BURK</name>
<evidence type="ECO:0000256" key="1">
    <source>
        <dbReference type="ARBA" id="ARBA00004651"/>
    </source>
</evidence>
<evidence type="ECO:0000256" key="2">
    <source>
        <dbReference type="ARBA" id="ARBA00010942"/>
    </source>
</evidence>
<keyword evidence="11" id="KW-1185">Reference proteome</keyword>
<evidence type="ECO:0000256" key="7">
    <source>
        <dbReference type="ARBA" id="ARBA00023136"/>
    </source>
</evidence>
<feature type="transmembrane region" description="Helical" evidence="9">
    <location>
        <begin position="892"/>
        <end position="915"/>
    </location>
</feature>